<dbReference type="PROSITE" id="PS00194">
    <property type="entry name" value="THIOREDOXIN_1"/>
    <property type="match status" value="1"/>
</dbReference>
<evidence type="ECO:0000256" key="6">
    <source>
        <dbReference type="ARBA" id="ARBA00022692"/>
    </source>
</evidence>
<dbReference type="SUPFAM" id="SSF52833">
    <property type="entry name" value="Thioredoxin-like"/>
    <property type="match status" value="1"/>
</dbReference>
<dbReference type="InterPro" id="IPR023205">
    <property type="entry name" value="DsbA/DsbL"/>
</dbReference>
<accession>A0ABR8LKJ1</accession>
<name>A0ABR8LKJ1_9ALTE</name>
<keyword evidence="7" id="KW-0732">Signal</keyword>
<evidence type="ECO:0000256" key="10">
    <source>
        <dbReference type="ARBA" id="ARBA00023157"/>
    </source>
</evidence>
<evidence type="ECO:0000256" key="9">
    <source>
        <dbReference type="ARBA" id="ARBA00023136"/>
    </source>
</evidence>
<evidence type="ECO:0000256" key="8">
    <source>
        <dbReference type="ARBA" id="ARBA00022989"/>
    </source>
</evidence>
<feature type="domain" description="Peptidase M50" evidence="14">
    <location>
        <begin position="13"/>
        <end position="223"/>
    </location>
</feature>
<evidence type="ECO:0000313" key="16">
    <source>
        <dbReference type="Proteomes" id="UP000624419"/>
    </source>
</evidence>
<keyword evidence="8 12" id="KW-1133">Transmembrane helix</keyword>
<evidence type="ECO:0000256" key="11">
    <source>
        <dbReference type="ARBA" id="ARBA00023284"/>
    </source>
</evidence>
<feature type="domain" description="DSBA-like thioredoxin" evidence="13">
    <location>
        <begin position="292"/>
        <end position="436"/>
    </location>
</feature>
<feature type="transmembrane region" description="Helical" evidence="12">
    <location>
        <begin position="193"/>
        <end position="214"/>
    </location>
</feature>
<evidence type="ECO:0000256" key="1">
    <source>
        <dbReference type="ARBA" id="ARBA00001947"/>
    </source>
</evidence>
<gene>
    <name evidence="15" type="ORF">HHX48_13265</name>
</gene>
<evidence type="ECO:0000256" key="7">
    <source>
        <dbReference type="ARBA" id="ARBA00022729"/>
    </source>
</evidence>
<dbReference type="InterPro" id="IPR017937">
    <property type="entry name" value="Thioredoxin_CS"/>
</dbReference>
<organism evidence="15 16">
    <name type="scientific">Salinimonas profundi</name>
    <dbReference type="NCBI Taxonomy" id="2729140"/>
    <lineage>
        <taxon>Bacteria</taxon>
        <taxon>Pseudomonadati</taxon>
        <taxon>Pseudomonadota</taxon>
        <taxon>Gammaproteobacteria</taxon>
        <taxon>Alteromonadales</taxon>
        <taxon>Alteromonadaceae</taxon>
        <taxon>Alteromonas/Salinimonas group</taxon>
        <taxon>Salinimonas</taxon>
    </lineage>
</organism>
<dbReference type="Pfam" id="PF01323">
    <property type="entry name" value="DSBA"/>
    <property type="match status" value="1"/>
</dbReference>
<comment type="caution">
    <text evidence="15">The sequence shown here is derived from an EMBL/GenBank/DDBJ whole genome shotgun (WGS) entry which is preliminary data.</text>
</comment>
<keyword evidence="10" id="KW-1015">Disulfide bond</keyword>
<evidence type="ECO:0000256" key="3">
    <source>
        <dbReference type="ARBA" id="ARBA00005791"/>
    </source>
</evidence>
<feature type="transmembrane region" description="Helical" evidence="12">
    <location>
        <begin position="255"/>
        <end position="271"/>
    </location>
</feature>
<evidence type="ECO:0000256" key="5">
    <source>
        <dbReference type="ARBA" id="ARBA00013831"/>
    </source>
</evidence>
<reference evidence="15 16" key="1">
    <citation type="submission" date="2020-04" db="EMBL/GenBank/DDBJ databases">
        <title>Salinimonas sp. HHU 13199.</title>
        <authorList>
            <person name="Cui X."/>
            <person name="Zhang D."/>
        </authorList>
    </citation>
    <scope>NUCLEOTIDE SEQUENCE [LARGE SCALE GENOMIC DNA]</scope>
    <source>
        <strain evidence="15 16">HHU 13199</strain>
    </source>
</reference>
<dbReference type="InterPro" id="IPR008915">
    <property type="entry name" value="Peptidase_M50"/>
</dbReference>
<evidence type="ECO:0000313" key="15">
    <source>
        <dbReference type="EMBL" id="MBD3586711.1"/>
    </source>
</evidence>
<comment type="subcellular location">
    <subcellularLocation>
        <location evidence="2">Membrane</location>
        <topology evidence="2">Multi-pass membrane protein</topology>
    </subcellularLocation>
</comment>
<dbReference type="Pfam" id="PF02163">
    <property type="entry name" value="Peptidase_M50"/>
    <property type="match status" value="1"/>
</dbReference>
<comment type="cofactor">
    <cofactor evidence="1">
        <name>Zn(2+)</name>
        <dbReference type="ChEBI" id="CHEBI:29105"/>
    </cofactor>
</comment>
<dbReference type="RefSeq" id="WP_191025899.1">
    <property type="nucleotide sequence ID" value="NZ_JABBXD010000008.1"/>
</dbReference>
<dbReference type="CDD" id="cd03019">
    <property type="entry name" value="DsbA_DsbA"/>
    <property type="match status" value="1"/>
</dbReference>
<comment type="similarity">
    <text evidence="3">Belongs to the thioredoxin family. DsbA subfamily.</text>
</comment>
<protein>
    <recommendedName>
        <fullName evidence="5">Thiol:disulfide interchange protein DsbA</fullName>
    </recommendedName>
</protein>
<keyword evidence="6 12" id="KW-0812">Transmembrane</keyword>
<dbReference type="InterPro" id="IPR001853">
    <property type="entry name" value="DSBA-like_thioredoxin_dom"/>
</dbReference>
<feature type="transmembrane region" description="Helical" evidence="12">
    <location>
        <begin position="108"/>
        <end position="133"/>
    </location>
</feature>
<dbReference type="InterPro" id="IPR050824">
    <property type="entry name" value="Thiol_disulfide_DsbA"/>
</dbReference>
<evidence type="ECO:0000256" key="2">
    <source>
        <dbReference type="ARBA" id="ARBA00004141"/>
    </source>
</evidence>
<dbReference type="PANTHER" id="PTHR35891:SF2">
    <property type="entry name" value="THIOL:DISULFIDE INTERCHANGE PROTEIN DSBA"/>
    <property type="match status" value="1"/>
</dbReference>
<dbReference type="Gene3D" id="3.40.30.10">
    <property type="entry name" value="Glutaredoxin"/>
    <property type="match status" value="1"/>
</dbReference>
<dbReference type="EMBL" id="JABBXD010000008">
    <property type="protein sequence ID" value="MBD3586711.1"/>
    <property type="molecule type" value="Genomic_DNA"/>
</dbReference>
<dbReference type="Proteomes" id="UP000624419">
    <property type="component" value="Unassembled WGS sequence"/>
</dbReference>
<keyword evidence="11" id="KW-0676">Redox-active center</keyword>
<keyword evidence="9 12" id="KW-0472">Membrane</keyword>
<evidence type="ECO:0000256" key="12">
    <source>
        <dbReference type="SAM" id="Phobius"/>
    </source>
</evidence>
<dbReference type="PANTHER" id="PTHR35891">
    <property type="entry name" value="THIOL:DISULFIDE INTERCHANGE PROTEIN DSBA"/>
    <property type="match status" value="1"/>
</dbReference>
<proteinExistence type="inferred from homology"/>
<evidence type="ECO:0000256" key="4">
    <source>
        <dbReference type="ARBA" id="ARBA00007931"/>
    </source>
</evidence>
<comment type="similarity">
    <text evidence="4">Belongs to the peptidase M50B family.</text>
</comment>
<feature type="transmembrane region" description="Helical" evidence="12">
    <location>
        <begin position="145"/>
        <end position="173"/>
    </location>
</feature>
<keyword evidence="16" id="KW-1185">Reference proteome</keyword>
<evidence type="ECO:0000259" key="14">
    <source>
        <dbReference type="Pfam" id="PF02163"/>
    </source>
</evidence>
<evidence type="ECO:0000259" key="13">
    <source>
        <dbReference type="Pfam" id="PF01323"/>
    </source>
</evidence>
<dbReference type="InterPro" id="IPR036249">
    <property type="entry name" value="Thioredoxin-like_sf"/>
</dbReference>
<sequence>MFRVMRFTLVIPLFFVLSVLIHESGHAIAGKLAGLGVPVVQIWPGVELSPIFTVTPFSEHWPANRVASVGFARHERAAVQFETGRGSQYALPTPAFVNKPFYTDSNSMWATSVVGVMGSGLTYLISVICLLSLWLFKPEGTMRLLLFAGSLLFYDILFYAVFPTFFGLPHIIVFGSTEPEPVVHLAQMGVKPWLSVTTIIMLSAMHSVVLVTLLKETRTGKKDEKSVFSVPASSDTMAKGRPHQQLNGFFMLRKLSYFVFFSIALFTAHAAEFSQGDDYLVLDVKATSDKEITEYFSFYCPACYRQEPFMNALKDALPEGATFKKNHVDGMPDRNPKSEHLLTKALITAQHLQAEDEVVPAIFSYIHENNANIDNENDLRNLFIVNGIDKVAFDKAFSSFAVNTQAKKMQKNTAFIRSQGFTGVPTLIVNGKYKPLTTNIKSMKDYQELILFLLNKSA</sequence>